<gene>
    <name evidence="7" type="ORF">LYSCAS_01570</name>
</gene>
<keyword evidence="2" id="KW-0229">DNA integration</keyword>
<keyword evidence="3" id="KW-0238">DNA-binding</keyword>
<evidence type="ECO:0000313" key="7">
    <source>
        <dbReference type="EMBL" id="BCT91133.1"/>
    </source>
</evidence>
<comment type="similarity">
    <text evidence="1">Belongs to the 'phage' integrase family.</text>
</comment>
<proteinExistence type="inferred from homology"/>
<evidence type="ECO:0000256" key="4">
    <source>
        <dbReference type="ARBA" id="ARBA00023172"/>
    </source>
</evidence>
<dbReference type="Gene3D" id="3.30.160.390">
    <property type="entry name" value="Integrase, DNA-binding domain"/>
    <property type="match status" value="1"/>
</dbReference>
<feature type="domain" description="Tyr recombinase" evidence="5">
    <location>
        <begin position="251"/>
        <end position="380"/>
    </location>
</feature>
<dbReference type="InterPro" id="IPR013762">
    <property type="entry name" value="Integrase-like_cat_sf"/>
</dbReference>
<dbReference type="Proteomes" id="UP000681317">
    <property type="component" value="Chromosome"/>
</dbReference>
<dbReference type="InterPro" id="IPR011010">
    <property type="entry name" value="DNA_brk_join_enz"/>
</dbReference>
<protein>
    <submittedName>
        <fullName evidence="7">Recombinase</fullName>
    </submittedName>
</protein>
<dbReference type="Gene3D" id="1.10.443.10">
    <property type="entry name" value="Intergrase catalytic core"/>
    <property type="match status" value="1"/>
</dbReference>
<dbReference type="InterPro" id="IPR010998">
    <property type="entry name" value="Integrase_recombinase_N"/>
</dbReference>
<name>A0ABN6FNL0_9GAMM</name>
<evidence type="ECO:0000259" key="5">
    <source>
        <dbReference type="Pfam" id="PF00589"/>
    </source>
</evidence>
<sequence>MRAQLTKRLIQSSQPQERPYELRDTQVRGLLLRVQPSGHKAWIIEWTRGKRRTLGALGHLTLDQARAHASQAMAEHIQRGLPSIARQERARCSLAGFLSDRYAPWAVSHLRRGQQWVDRIEAAFSDALPRDLSEINAAWVDQWWLKRIAAVSRATASRDLACLRAAMNKATKWGVLDQNPLSDLQIRPVESRRVVRFLNQSEERMLRQALADRDAAMIASRESGNSWRIARSKPLLPVIDSDGFGDHLTPVVLLAMNTGLRRGELLSLNWTDVDFDARILTVRSENAKNGRQRHIPLNAEATGVLRSWVRRSTGAGVFDIADIKTAWNSLIQSAGLEKFRFHDLRHHFASKLVMAGVDLNTVRELLGHSDIKMTLRYSHLGPDHLAAAVAKLSCASLAAKHSHRNQNRNA</sequence>
<keyword evidence="4" id="KW-0233">DNA recombination</keyword>
<dbReference type="Pfam" id="PF00589">
    <property type="entry name" value="Phage_integrase"/>
    <property type="match status" value="1"/>
</dbReference>
<evidence type="ECO:0000256" key="1">
    <source>
        <dbReference type="ARBA" id="ARBA00008857"/>
    </source>
</evidence>
<accession>A0ABN6FNL0</accession>
<dbReference type="CDD" id="cd00796">
    <property type="entry name" value="INT_Rci_Hp1_C"/>
    <property type="match status" value="1"/>
</dbReference>
<evidence type="ECO:0000256" key="3">
    <source>
        <dbReference type="ARBA" id="ARBA00023125"/>
    </source>
</evidence>
<dbReference type="InterPro" id="IPR025166">
    <property type="entry name" value="Integrase_DNA_bind_dom"/>
</dbReference>
<dbReference type="InterPro" id="IPR002104">
    <property type="entry name" value="Integrase_catalytic"/>
</dbReference>
<dbReference type="PANTHER" id="PTHR30629">
    <property type="entry name" value="PROPHAGE INTEGRASE"/>
    <property type="match status" value="1"/>
</dbReference>
<organism evidence="7 8">
    <name type="scientific">Noviluteimonas caseinilytica</name>
    <dbReference type="NCBI Taxonomy" id="2675101"/>
    <lineage>
        <taxon>Bacteria</taxon>
        <taxon>Pseudomonadati</taxon>
        <taxon>Pseudomonadota</taxon>
        <taxon>Gammaproteobacteria</taxon>
        <taxon>Lysobacterales</taxon>
        <taxon>Lysobacteraceae</taxon>
        <taxon>Noviluteimonas</taxon>
    </lineage>
</organism>
<reference evidence="7 8" key="1">
    <citation type="submission" date="2021-03" db="EMBL/GenBank/DDBJ databases">
        <title>Complete Genome Sequences of Two Lysobacter Strains Isolated from Sea Water (Lysobacter caseinilyticus) and Soil (Lysobacter helvus) in South Korea.</title>
        <authorList>
            <person name="Watanabe Y."/>
            <person name="Arakawa K."/>
        </authorList>
    </citation>
    <scope>NUCLEOTIDE SEQUENCE [LARGE SCALE GENOMIC DNA]</scope>
    <source>
        <strain evidence="7 8">KVB24</strain>
    </source>
</reference>
<keyword evidence="8" id="KW-1185">Reference proteome</keyword>
<dbReference type="EMBL" id="AP024545">
    <property type="protein sequence ID" value="BCT91133.1"/>
    <property type="molecule type" value="Genomic_DNA"/>
</dbReference>
<dbReference type="Gene3D" id="1.10.150.130">
    <property type="match status" value="1"/>
</dbReference>
<evidence type="ECO:0000256" key="2">
    <source>
        <dbReference type="ARBA" id="ARBA00022908"/>
    </source>
</evidence>
<dbReference type="InterPro" id="IPR038488">
    <property type="entry name" value="Integrase_DNA-bd_sf"/>
</dbReference>
<evidence type="ECO:0000259" key="6">
    <source>
        <dbReference type="Pfam" id="PF13356"/>
    </source>
</evidence>
<dbReference type="InterPro" id="IPR050808">
    <property type="entry name" value="Phage_Integrase"/>
</dbReference>
<dbReference type="PANTHER" id="PTHR30629:SF2">
    <property type="entry name" value="PROPHAGE INTEGRASE INTS-RELATED"/>
    <property type="match status" value="1"/>
</dbReference>
<feature type="domain" description="Integrase DNA-binding" evidence="6">
    <location>
        <begin position="5"/>
        <end position="86"/>
    </location>
</feature>
<dbReference type="Pfam" id="PF13356">
    <property type="entry name" value="Arm-DNA-bind_3"/>
    <property type="match status" value="1"/>
</dbReference>
<dbReference type="SUPFAM" id="SSF56349">
    <property type="entry name" value="DNA breaking-rejoining enzymes"/>
    <property type="match status" value="1"/>
</dbReference>
<evidence type="ECO:0000313" key="8">
    <source>
        <dbReference type="Proteomes" id="UP000681317"/>
    </source>
</evidence>